<evidence type="ECO:0000256" key="1">
    <source>
        <dbReference type="SAM" id="Phobius"/>
    </source>
</evidence>
<keyword evidence="3" id="KW-1185">Reference proteome</keyword>
<protein>
    <submittedName>
        <fullName evidence="2">Uncharacterized protein</fullName>
    </submittedName>
</protein>
<comment type="caution">
    <text evidence="2">The sequence shown here is derived from an EMBL/GenBank/DDBJ whole genome shotgun (WGS) entry which is preliminary data.</text>
</comment>
<keyword evidence="1" id="KW-0812">Transmembrane</keyword>
<dbReference type="EMBL" id="REGN01000985">
    <property type="protein sequence ID" value="RNA37748.1"/>
    <property type="molecule type" value="Genomic_DNA"/>
</dbReference>
<keyword evidence="1" id="KW-0472">Membrane</keyword>
<sequence length="79" mass="9029">MSKSTESKGSMDTTGVDLSFYIMLKTAIAQKGSDYLLLLQQVLQFHRTMLSCDYDMINEILLILIIILKLSFFETLKCN</sequence>
<evidence type="ECO:0000313" key="2">
    <source>
        <dbReference type="EMBL" id="RNA37748.1"/>
    </source>
</evidence>
<keyword evidence="1" id="KW-1133">Transmembrane helix</keyword>
<name>A0A3M7SQE3_BRAPC</name>
<accession>A0A3M7SQE3</accession>
<dbReference type="AlphaFoldDB" id="A0A3M7SQE3"/>
<evidence type="ECO:0000313" key="3">
    <source>
        <dbReference type="Proteomes" id="UP000276133"/>
    </source>
</evidence>
<proteinExistence type="predicted"/>
<dbReference type="Proteomes" id="UP000276133">
    <property type="component" value="Unassembled WGS sequence"/>
</dbReference>
<gene>
    <name evidence="2" type="ORF">BpHYR1_030284</name>
</gene>
<feature type="transmembrane region" description="Helical" evidence="1">
    <location>
        <begin position="56"/>
        <end position="73"/>
    </location>
</feature>
<reference evidence="2 3" key="1">
    <citation type="journal article" date="2018" name="Sci. Rep.">
        <title>Genomic signatures of local adaptation to the degree of environmental predictability in rotifers.</title>
        <authorList>
            <person name="Franch-Gras L."/>
            <person name="Hahn C."/>
            <person name="Garcia-Roger E.M."/>
            <person name="Carmona M.J."/>
            <person name="Serra M."/>
            <person name="Gomez A."/>
        </authorList>
    </citation>
    <scope>NUCLEOTIDE SEQUENCE [LARGE SCALE GENOMIC DNA]</scope>
    <source>
        <strain evidence="2">HYR1</strain>
    </source>
</reference>
<organism evidence="2 3">
    <name type="scientific">Brachionus plicatilis</name>
    <name type="common">Marine rotifer</name>
    <name type="synonym">Brachionus muelleri</name>
    <dbReference type="NCBI Taxonomy" id="10195"/>
    <lineage>
        <taxon>Eukaryota</taxon>
        <taxon>Metazoa</taxon>
        <taxon>Spiralia</taxon>
        <taxon>Gnathifera</taxon>
        <taxon>Rotifera</taxon>
        <taxon>Eurotatoria</taxon>
        <taxon>Monogononta</taxon>
        <taxon>Pseudotrocha</taxon>
        <taxon>Ploima</taxon>
        <taxon>Brachionidae</taxon>
        <taxon>Brachionus</taxon>
    </lineage>
</organism>